<dbReference type="PATRIC" id="fig|1263868.3.peg.4516"/>
<feature type="compositionally biased region" description="Basic and acidic residues" evidence="1">
    <location>
        <begin position="1"/>
        <end position="10"/>
    </location>
</feature>
<organism evidence="2 3">
    <name type="scientific">Rhodopirellula europaea SH398</name>
    <dbReference type="NCBI Taxonomy" id="1263868"/>
    <lineage>
        <taxon>Bacteria</taxon>
        <taxon>Pseudomonadati</taxon>
        <taxon>Planctomycetota</taxon>
        <taxon>Planctomycetia</taxon>
        <taxon>Pirellulales</taxon>
        <taxon>Pirellulaceae</taxon>
        <taxon>Rhodopirellula</taxon>
    </lineage>
</organism>
<accession>M5S1I8</accession>
<dbReference type="EMBL" id="ANOF01000129">
    <property type="protein sequence ID" value="EMI25286.1"/>
    <property type="molecule type" value="Genomic_DNA"/>
</dbReference>
<comment type="caution">
    <text evidence="2">The sequence shown here is derived from an EMBL/GenBank/DDBJ whole genome shotgun (WGS) entry which is preliminary data.</text>
</comment>
<feature type="region of interest" description="Disordered" evidence="1">
    <location>
        <begin position="1"/>
        <end position="42"/>
    </location>
</feature>
<sequence length="42" mass="4902">MPSADHEVRQTHSITSLPMVSSTKDRSESRQDFRFSRHQQNS</sequence>
<protein>
    <submittedName>
        <fullName evidence="2">Uncharacterized protein</fullName>
    </submittedName>
</protein>
<reference evidence="2 3" key="1">
    <citation type="journal article" date="2013" name="Mar. Genomics">
        <title>Expression of sulfatases in Rhodopirellula baltica and the diversity of sulfatases in the genus Rhodopirellula.</title>
        <authorList>
            <person name="Wegner C.E."/>
            <person name="Richter-Heitmann T."/>
            <person name="Klindworth A."/>
            <person name="Klockow C."/>
            <person name="Richter M."/>
            <person name="Achstetter T."/>
            <person name="Glockner F.O."/>
            <person name="Harder J."/>
        </authorList>
    </citation>
    <scope>NUCLEOTIDE SEQUENCE [LARGE SCALE GENOMIC DNA]</scope>
    <source>
        <strain evidence="2 3">SH398</strain>
    </source>
</reference>
<dbReference type="AlphaFoldDB" id="M5S1I8"/>
<dbReference type="Proteomes" id="UP000011996">
    <property type="component" value="Unassembled WGS sequence"/>
</dbReference>
<proteinExistence type="predicted"/>
<evidence type="ECO:0000313" key="2">
    <source>
        <dbReference type="EMBL" id="EMI25286.1"/>
    </source>
</evidence>
<gene>
    <name evidence="2" type="ORF">RESH_04162</name>
</gene>
<feature type="compositionally biased region" description="Polar residues" evidence="1">
    <location>
        <begin position="11"/>
        <end position="22"/>
    </location>
</feature>
<evidence type="ECO:0000256" key="1">
    <source>
        <dbReference type="SAM" id="MobiDB-lite"/>
    </source>
</evidence>
<dbReference type="STRING" id="1263868.RESH_04162"/>
<feature type="compositionally biased region" description="Basic and acidic residues" evidence="1">
    <location>
        <begin position="23"/>
        <end position="35"/>
    </location>
</feature>
<name>M5S1I8_9BACT</name>
<evidence type="ECO:0000313" key="3">
    <source>
        <dbReference type="Proteomes" id="UP000011996"/>
    </source>
</evidence>